<proteinExistence type="predicted"/>
<dbReference type="Proteomes" id="UP000515154">
    <property type="component" value="Unplaced"/>
</dbReference>
<keyword evidence="2" id="KW-1185">Reference proteome</keyword>
<dbReference type="Pfam" id="PF21530">
    <property type="entry name" value="Pif1_2B_dom"/>
    <property type="match status" value="1"/>
</dbReference>
<sequence length="177" mass="20390">MGIADYLVEFLNSLDPQRAPPRCLRLKMSAPIMPLQTFSQPKLCSGTRIVVKKLTRNIIEATIIFVFGKGEDIFMPHLSLTPSNIRIEFKRLQFPIRTFNDKAQFCTPALLKAVYTDKVIYIDCIQSYSTFSKGDMKSSCKDINDISFNLYTNSKQRKGDNRYLNPFFQSKEKAKLR</sequence>
<dbReference type="InterPro" id="IPR049163">
    <property type="entry name" value="Pif1-like_2B_dom"/>
</dbReference>
<dbReference type="KEGG" id="osn:115230671"/>
<name>A0A6P7TY15_9MOLL</name>
<dbReference type="PANTHER" id="PTHR23274:SF48">
    <property type="entry name" value="ATP-DEPENDENT DNA HELICASE"/>
    <property type="match status" value="1"/>
</dbReference>
<dbReference type="GO" id="GO:0006260">
    <property type="term" value="P:DNA replication"/>
    <property type="evidence" value="ECO:0007669"/>
    <property type="project" value="TreeGrafter"/>
</dbReference>
<reference evidence="3" key="1">
    <citation type="submission" date="2025-08" db="UniProtKB">
        <authorList>
            <consortium name="RefSeq"/>
        </authorList>
    </citation>
    <scope>IDENTIFICATION</scope>
</reference>
<evidence type="ECO:0000259" key="1">
    <source>
        <dbReference type="Pfam" id="PF21530"/>
    </source>
</evidence>
<evidence type="ECO:0000313" key="3">
    <source>
        <dbReference type="RefSeq" id="XP_029656668.2"/>
    </source>
</evidence>
<gene>
    <name evidence="3" type="primary">LOC115230671</name>
</gene>
<evidence type="ECO:0000313" key="2">
    <source>
        <dbReference type="Proteomes" id="UP000515154"/>
    </source>
</evidence>
<accession>A0A6P7TY15</accession>
<dbReference type="GO" id="GO:0005657">
    <property type="term" value="C:replication fork"/>
    <property type="evidence" value="ECO:0007669"/>
    <property type="project" value="TreeGrafter"/>
</dbReference>
<dbReference type="RefSeq" id="XP_029656668.2">
    <property type="nucleotide sequence ID" value="XM_029800808.2"/>
</dbReference>
<organism evidence="2 3">
    <name type="scientific">Octopus sinensis</name>
    <name type="common">East Asian common octopus</name>
    <dbReference type="NCBI Taxonomy" id="2607531"/>
    <lineage>
        <taxon>Eukaryota</taxon>
        <taxon>Metazoa</taxon>
        <taxon>Spiralia</taxon>
        <taxon>Lophotrochozoa</taxon>
        <taxon>Mollusca</taxon>
        <taxon>Cephalopoda</taxon>
        <taxon>Coleoidea</taxon>
        <taxon>Octopodiformes</taxon>
        <taxon>Octopoda</taxon>
        <taxon>Incirrata</taxon>
        <taxon>Octopodidae</taxon>
        <taxon>Octopus</taxon>
    </lineage>
</organism>
<protein>
    <submittedName>
        <fullName evidence="3">Uncharacterized protein LOC115230671</fullName>
    </submittedName>
</protein>
<feature type="domain" description="DNA helicase Pif1-like 2B" evidence="1">
    <location>
        <begin position="9"/>
        <end position="54"/>
    </location>
</feature>
<dbReference type="AlphaFoldDB" id="A0A6P7TY15"/>
<dbReference type="PANTHER" id="PTHR23274">
    <property type="entry name" value="DNA HELICASE-RELATED"/>
    <property type="match status" value="1"/>
</dbReference>